<feature type="transmembrane region" description="Helical" evidence="1">
    <location>
        <begin position="133"/>
        <end position="154"/>
    </location>
</feature>
<feature type="transmembrane region" description="Helical" evidence="1">
    <location>
        <begin position="36"/>
        <end position="56"/>
    </location>
</feature>
<evidence type="ECO:0000313" key="2">
    <source>
        <dbReference type="EMBL" id="MFH8587462.1"/>
    </source>
</evidence>
<evidence type="ECO:0000313" key="3">
    <source>
        <dbReference type="Proteomes" id="UP001610990"/>
    </source>
</evidence>
<keyword evidence="1" id="KW-1133">Transmembrane helix</keyword>
<feature type="transmembrane region" description="Helical" evidence="1">
    <location>
        <begin position="235"/>
        <end position="252"/>
    </location>
</feature>
<keyword evidence="1" id="KW-0812">Transmembrane</keyword>
<reference evidence="2 3" key="1">
    <citation type="submission" date="2024-10" db="EMBL/GenBank/DDBJ databases">
        <title>The Natural Products Discovery Center: Release of the First 8490 Sequenced Strains for Exploring Actinobacteria Biosynthetic Diversity.</title>
        <authorList>
            <person name="Kalkreuter E."/>
            <person name="Kautsar S.A."/>
            <person name="Yang D."/>
            <person name="Bader C.D."/>
            <person name="Teijaro C.N."/>
            <person name="Fluegel L."/>
            <person name="Davis C.M."/>
            <person name="Simpson J.R."/>
            <person name="Lauterbach L."/>
            <person name="Steele A.D."/>
            <person name="Gui C."/>
            <person name="Meng S."/>
            <person name="Li G."/>
            <person name="Viehrig K."/>
            <person name="Ye F."/>
            <person name="Su P."/>
            <person name="Kiefer A.F."/>
            <person name="Nichols A."/>
            <person name="Cepeda A.J."/>
            <person name="Yan W."/>
            <person name="Fan B."/>
            <person name="Jiang Y."/>
            <person name="Adhikari A."/>
            <person name="Zheng C.-J."/>
            <person name="Schuster L."/>
            <person name="Cowan T.M."/>
            <person name="Smanski M.J."/>
            <person name="Chevrette M.G."/>
            <person name="De Carvalho L.P.S."/>
            <person name="Shen B."/>
        </authorList>
    </citation>
    <scope>NUCLEOTIDE SEQUENCE [LARGE SCALE GENOMIC DNA]</scope>
    <source>
        <strain evidence="2 3">NPDC018013</strain>
    </source>
</reference>
<organism evidence="2 3">
    <name type="scientific">Streptomyces celluloflavus</name>
    <dbReference type="NCBI Taxonomy" id="58344"/>
    <lineage>
        <taxon>Bacteria</taxon>
        <taxon>Bacillati</taxon>
        <taxon>Actinomycetota</taxon>
        <taxon>Actinomycetes</taxon>
        <taxon>Kitasatosporales</taxon>
        <taxon>Streptomycetaceae</taxon>
        <taxon>Streptomyces</taxon>
    </lineage>
</organism>
<gene>
    <name evidence="2" type="ORF">ACH4GP_24180</name>
</gene>
<feature type="transmembrane region" description="Helical" evidence="1">
    <location>
        <begin position="420"/>
        <end position="438"/>
    </location>
</feature>
<feature type="transmembrane region" description="Helical" evidence="1">
    <location>
        <begin position="459"/>
        <end position="480"/>
    </location>
</feature>
<name>A0ABW7RHB4_9ACTN</name>
<comment type="caution">
    <text evidence="2">The sequence shown here is derived from an EMBL/GenBank/DDBJ whole genome shotgun (WGS) entry which is preliminary data.</text>
</comment>
<feature type="transmembrane region" description="Helical" evidence="1">
    <location>
        <begin position="486"/>
        <end position="506"/>
    </location>
</feature>
<dbReference type="EMBL" id="JBIRGH010000016">
    <property type="protein sequence ID" value="MFH8587462.1"/>
    <property type="molecule type" value="Genomic_DNA"/>
</dbReference>
<feature type="transmembrane region" description="Helical" evidence="1">
    <location>
        <begin position="187"/>
        <end position="204"/>
    </location>
</feature>
<feature type="transmembrane region" description="Helical" evidence="1">
    <location>
        <begin position="161"/>
        <end position="181"/>
    </location>
</feature>
<keyword evidence="1" id="KW-0472">Membrane</keyword>
<sequence>MTLRGSSRKHAKVGGAASGRPRWYARGVQLSPRATALLGLVVFAVSLGLFLLRYLVPVPVGASNQGDGYRATCTLGLIPETHGFPRFYSFLLAELNPVPVQCTNTVEAYWTSQTLLLDLGRPLTRLLGLRGEINLLAVGLICCLIASVAIAAMAMALRVSLAARVAVAALVWLIVADAAYFDYFASPVGEAVGVLGILLICAGIPLLGRGFMAGFPALVMIGGGGMLAVGSKTQLLVLTVPVIAILLLRTVRIGNLRGRVARLLAPRVLGAVAALGVITVGALSYQSQQTHDRYIRMNPVDTIFSGIVDGKHDTAGDLEFLGLPQEWSKYAGYHFWSHRQKISRDPRYQEFQDQLTLGNVAQYWLHHPGRALEVAQLRGQQLLGLRPDYLGSYAPSAHKQPKEQEHRVTFFTTAAQSVKGAGLFLLVPLWAGSTWIGLRALRRGLRRGGTHLDRSLGTMLLFLVTAAVSQYLIAAFAEAIENEKHMVFASFSTLMLLPVLLTVFCAGRIRRQQRALAVPSQTRVLPRPSAASNIPENSWS</sequence>
<evidence type="ECO:0008006" key="4">
    <source>
        <dbReference type="Google" id="ProtNLM"/>
    </source>
</evidence>
<proteinExistence type="predicted"/>
<evidence type="ECO:0000256" key="1">
    <source>
        <dbReference type="SAM" id="Phobius"/>
    </source>
</evidence>
<protein>
    <recommendedName>
        <fullName evidence="4">Transmembrane protein</fullName>
    </recommendedName>
</protein>
<accession>A0ABW7RHB4</accession>
<dbReference type="Proteomes" id="UP001610990">
    <property type="component" value="Unassembled WGS sequence"/>
</dbReference>
<dbReference type="RefSeq" id="WP_397674485.1">
    <property type="nucleotide sequence ID" value="NZ_JBIRFW010000018.1"/>
</dbReference>
<feature type="transmembrane region" description="Helical" evidence="1">
    <location>
        <begin position="264"/>
        <end position="285"/>
    </location>
</feature>
<keyword evidence="3" id="KW-1185">Reference proteome</keyword>